<evidence type="ECO:0000313" key="2">
    <source>
        <dbReference type="EMBL" id="KAJ7318313.1"/>
    </source>
</evidence>
<proteinExistence type="predicted"/>
<accession>A0AAD6ZDX1</accession>
<dbReference type="EMBL" id="JARIHO010000058">
    <property type="protein sequence ID" value="KAJ7318313.1"/>
    <property type="molecule type" value="Genomic_DNA"/>
</dbReference>
<comment type="caution">
    <text evidence="2">The sequence shown here is derived from an EMBL/GenBank/DDBJ whole genome shotgun (WGS) entry which is preliminary data.</text>
</comment>
<protein>
    <submittedName>
        <fullName evidence="2">Uncharacterized protein</fullName>
    </submittedName>
</protein>
<feature type="region of interest" description="Disordered" evidence="1">
    <location>
        <begin position="1"/>
        <end position="25"/>
    </location>
</feature>
<sequence length="363" mass="40938">MRIQASRQLQARVNDLQNERQEESRDALANITNSAAAAGTEDDKQTEKEVRFIESCGKKFVATRMLWLPEGLESDVFAAETDPLYNDLDRFSTDEGDQPANKIQGALKDVLETIPEGYYGSDDFDDWVLNSFITGMNSQHSATAHRLRSHPDLFDCTSRQFSTPEGRSEFRELIGRREDDDGLSFYDTTNVPILHKNYNGEFDVDTFMLHPALFTHATIMKGPSTATAIKNSTSAPKCESVQELWRVRKTTPGMIAANAVWLRWVHSEDSQFTPLGNATGIDWRKEFEFYLNYLTNGLIKKKKCVERIFRIWDQKFYPNSDEGMARGADTLTRTEASQQAAMEALNAQAAVGEDDDDEVSNGA</sequence>
<feature type="compositionally biased region" description="Acidic residues" evidence="1">
    <location>
        <begin position="352"/>
        <end position="363"/>
    </location>
</feature>
<organism evidence="2 3">
    <name type="scientific">Mycena albidolilacea</name>
    <dbReference type="NCBI Taxonomy" id="1033008"/>
    <lineage>
        <taxon>Eukaryota</taxon>
        <taxon>Fungi</taxon>
        <taxon>Dikarya</taxon>
        <taxon>Basidiomycota</taxon>
        <taxon>Agaricomycotina</taxon>
        <taxon>Agaricomycetes</taxon>
        <taxon>Agaricomycetidae</taxon>
        <taxon>Agaricales</taxon>
        <taxon>Marasmiineae</taxon>
        <taxon>Mycenaceae</taxon>
        <taxon>Mycena</taxon>
    </lineage>
</organism>
<feature type="region of interest" description="Disordered" evidence="1">
    <location>
        <begin position="344"/>
        <end position="363"/>
    </location>
</feature>
<evidence type="ECO:0000256" key="1">
    <source>
        <dbReference type="SAM" id="MobiDB-lite"/>
    </source>
</evidence>
<gene>
    <name evidence="2" type="ORF">DFH08DRAFT_714777</name>
</gene>
<feature type="compositionally biased region" description="Polar residues" evidence="1">
    <location>
        <begin position="1"/>
        <end position="11"/>
    </location>
</feature>
<reference evidence="2" key="1">
    <citation type="submission" date="2023-03" db="EMBL/GenBank/DDBJ databases">
        <title>Massive genome expansion in bonnet fungi (Mycena s.s.) driven by repeated elements and novel gene families across ecological guilds.</title>
        <authorList>
            <consortium name="Lawrence Berkeley National Laboratory"/>
            <person name="Harder C.B."/>
            <person name="Miyauchi S."/>
            <person name="Viragh M."/>
            <person name="Kuo A."/>
            <person name="Thoen E."/>
            <person name="Andreopoulos B."/>
            <person name="Lu D."/>
            <person name="Skrede I."/>
            <person name="Drula E."/>
            <person name="Henrissat B."/>
            <person name="Morin E."/>
            <person name="Kohler A."/>
            <person name="Barry K."/>
            <person name="LaButti K."/>
            <person name="Morin E."/>
            <person name="Salamov A."/>
            <person name="Lipzen A."/>
            <person name="Mereny Z."/>
            <person name="Hegedus B."/>
            <person name="Baldrian P."/>
            <person name="Stursova M."/>
            <person name="Weitz H."/>
            <person name="Taylor A."/>
            <person name="Grigoriev I.V."/>
            <person name="Nagy L.G."/>
            <person name="Martin F."/>
            <person name="Kauserud H."/>
        </authorList>
    </citation>
    <scope>NUCLEOTIDE SEQUENCE</scope>
    <source>
        <strain evidence="2">CBHHK002</strain>
    </source>
</reference>
<name>A0AAD6ZDX1_9AGAR</name>
<dbReference type="AlphaFoldDB" id="A0AAD6ZDX1"/>
<keyword evidence="3" id="KW-1185">Reference proteome</keyword>
<evidence type="ECO:0000313" key="3">
    <source>
        <dbReference type="Proteomes" id="UP001218218"/>
    </source>
</evidence>
<dbReference type="Proteomes" id="UP001218218">
    <property type="component" value="Unassembled WGS sequence"/>
</dbReference>